<feature type="compositionally biased region" description="Basic and acidic residues" evidence="1">
    <location>
        <begin position="54"/>
        <end position="67"/>
    </location>
</feature>
<name>A0A8H6AYZ9_9HELO</name>
<dbReference type="AlphaFoldDB" id="A0A8H6AYZ9"/>
<evidence type="ECO:0000313" key="2">
    <source>
        <dbReference type="EMBL" id="KAF5876383.1"/>
    </source>
</evidence>
<proteinExistence type="predicted"/>
<gene>
    <name evidence="2" type="ORF">Bfra_002787</name>
</gene>
<reference evidence="2 3" key="1">
    <citation type="journal article" date="2020" name="Phytopathology">
        <title>A high-quality genome resource of Botrytis fragariae, a new and rapidly spreading fungal pathogen causing strawberry gray mold in the U.S.A.</title>
        <authorList>
            <person name="Wu Y."/>
            <person name="Saski C.A."/>
            <person name="Schnabel G."/>
            <person name="Xiao S."/>
            <person name="Hu M."/>
        </authorList>
    </citation>
    <scope>NUCLEOTIDE SEQUENCE [LARGE SCALE GENOMIC DNA]</scope>
    <source>
        <strain evidence="2 3">BVB16</strain>
    </source>
</reference>
<dbReference type="RefSeq" id="XP_037195329.1">
    <property type="nucleotide sequence ID" value="XM_037333201.1"/>
</dbReference>
<evidence type="ECO:0000313" key="3">
    <source>
        <dbReference type="Proteomes" id="UP000531561"/>
    </source>
</evidence>
<dbReference type="GeneID" id="59256893"/>
<feature type="region of interest" description="Disordered" evidence="1">
    <location>
        <begin position="26"/>
        <end position="94"/>
    </location>
</feature>
<comment type="caution">
    <text evidence="2">The sequence shown here is derived from an EMBL/GenBank/DDBJ whole genome shotgun (WGS) entry which is preliminary data.</text>
</comment>
<dbReference type="Proteomes" id="UP000531561">
    <property type="component" value="Unassembled WGS sequence"/>
</dbReference>
<organism evidence="2 3">
    <name type="scientific">Botrytis fragariae</name>
    <dbReference type="NCBI Taxonomy" id="1964551"/>
    <lineage>
        <taxon>Eukaryota</taxon>
        <taxon>Fungi</taxon>
        <taxon>Dikarya</taxon>
        <taxon>Ascomycota</taxon>
        <taxon>Pezizomycotina</taxon>
        <taxon>Leotiomycetes</taxon>
        <taxon>Helotiales</taxon>
        <taxon>Sclerotiniaceae</taxon>
        <taxon>Botrytis</taxon>
    </lineage>
</organism>
<sequence>MRGPNNNGRKTEDIKWELALVSISPFPHPTISSVSARRSIRRRGCMDNLSIKKGPRDGEGKEEEHISSKYGPPPPRRNGTNRPNEVPTIRKGSR</sequence>
<keyword evidence="3" id="KW-1185">Reference proteome</keyword>
<protein>
    <submittedName>
        <fullName evidence="2">Uncharacterized protein</fullName>
    </submittedName>
</protein>
<accession>A0A8H6AYZ9</accession>
<evidence type="ECO:0000256" key="1">
    <source>
        <dbReference type="SAM" id="MobiDB-lite"/>
    </source>
</evidence>
<dbReference type="EMBL" id="JABFCT010000004">
    <property type="protein sequence ID" value="KAF5876383.1"/>
    <property type="molecule type" value="Genomic_DNA"/>
</dbReference>